<accession>A0A9N8I0D3</accession>
<dbReference type="AlphaFoldDB" id="A0A9N8I0D3"/>
<keyword evidence="9 12" id="KW-0472">Membrane</keyword>
<keyword evidence="6" id="KW-0732">Signal</keyword>
<keyword evidence="4" id="KW-0433">Leucine-rich repeat</keyword>
<feature type="compositionally biased region" description="Basic and acidic residues" evidence="11">
    <location>
        <begin position="1"/>
        <end position="16"/>
    </location>
</feature>
<feature type="region of interest" description="Disordered" evidence="11">
    <location>
        <begin position="1"/>
        <end position="51"/>
    </location>
</feature>
<evidence type="ECO:0000313" key="14">
    <source>
        <dbReference type="Proteomes" id="UP001153069"/>
    </source>
</evidence>
<name>A0A9N8I0D3_9STRA</name>
<keyword evidence="8 12" id="KW-1133">Transmembrane helix</keyword>
<keyword evidence="3" id="KW-1003">Cell membrane</keyword>
<comment type="subcellular location">
    <subcellularLocation>
        <location evidence="1">Cell membrane</location>
    </subcellularLocation>
    <subcellularLocation>
        <location evidence="10">Endomembrane system</location>
        <topology evidence="10">Single-pass membrane protein</topology>
    </subcellularLocation>
</comment>
<dbReference type="EMBL" id="CAICTM010002637">
    <property type="protein sequence ID" value="CAB9529828.1"/>
    <property type="molecule type" value="Genomic_DNA"/>
</dbReference>
<dbReference type="Proteomes" id="UP001153069">
    <property type="component" value="Unassembled WGS sequence"/>
</dbReference>
<reference evidence="13" key="1">
    <citation type="submission" date="2020-06" db="EMBL/GenBank/DDBJ databases">
        <authorList>
            <consortium name="Plant Systems Biology data submission"/>
        </authorList>
    </citation>
    <scope>NUCLEOTIDE SEQUENCE</scope>
    <source>
        <strain evidence="13">D6</strain>
    </source>
</reference>
<feature type="transmembrane region" description="Helical" evidence="12">
    <location>
        <begin position="238"/>
        <end position="261"/>
    </location>
</feature>
<keyword evidence="5 12" id="KW-0812">Transmembrane</keyword>
<feature type="compositionally biased region" description="Basic and acidic residues" evidence="11">
    <location>
        <begin position="34"/>
        <end position="49"/>
    </location>
</feature>
<dbReference type="GO" id="GO:0012505">
    <property type="term" value="C:endomembrane system"/>
    <property type="evidence" value="ECO:0007669"/>
    <property type="project" value="UniProtKB-SubCell"/>
</dbReference>
<evidence type="ECO:0000256" key="4">
    <source>
        <dbReference type="ARBA" id="ARBA00022614"/>
    </source>
</evidence>
<dbReference type="InterPro" id="IPR001611">
    <property type="entry name" value="Leu-rich_rpt"/>
</dbReference>
<dbReference type="OrthoDB" id="676979at2759"/>
<protein>
    <submittedName>
        <fullName evidence="13">Leucine Rich Repeat</fullName>
    </submittedName>
</protein>
<sequence>MDDNTKNDGKDEKRPGVDSWLEDVLDGRTASSTDENHQYVNDKGKHHNDNNIVNVHGESIQQHENNPKIPDVVAKKPAAKATLKPQQIATLPRRYQYDNEDSECSSSSLLKDISIAQGAQLAEPQPDKEEDNGGTSHTAEEVAATGVTALRRQPAASATAIPGAFATDHTGSFQNSPLTFSTLNPRLTPTITTPVATNSLVVANPVTDNPNNLPMAEEVGIPHNNEQQGSQQSSHDKIWLAAILTLILVVALVILLVALLANNNPEESNEDPIAINDNIHNSTVLPTATTTETSLSTREYFKSLLPNYTLAALNNPGSPQFQAFEWFLQDPALENHTATDSNATVDYVYPSWRIRQRMALAIFYFSTLGSVWSRNNDWLSYTHHECEWYTADTVPFEVSRRDLDASAFFVYFTEPVCYSNGTYQHLRLYSNNLHGSLPNEIGWLSSLRSMIILSNSIEGTVPSSIGLLQRMEAINWVSNKVTGSIPSELGMMTNLIGLGTYVNQMTGQLPSELANLSKLKEMIAGDNQYTGTIPTEYARLTDMVLWVLPQNQLEGSLPSQLESMTALVRLALNSNMFTGTIPTFLGHAGNFTTLRLEDNRFHGTIPAELMQLQNMQLMSISNNDIKGPLPSEIGLLSGMAVLEAANASLNGTVPTELENLSGLTVLNLANNPFLSGSIPVGLRGIQALNFDCSKVLCGCNCSCTNT</sequence>
<organism evidence="13 14">
    <name type="scientific">Seminavis robusta</name>
    <dbReference type="NCBI Taxonomy" id="568900"/>
    <lineage>
        <taxon>Eukaryota</taxon>
        <taxon>Sar</taxon>
        <taxon>Stramenopiles</taxon>
        <taxon>Ochrophyta</taxon>
        <taxon>Bacillariophyta</taxon>
        <taxon>Bacillariophyceae</taxon>
        <taxon>Bacillariophycidae</taxon>
        <taxon>Naviculales</taxon>
        <taxon>Naviculaceae</taxon>
        <taxon>Seminavis</taxon>
    </lineage>
</organism>
<evidence type="ECO:0000256" key="1">
    <source>
        <dbReference type="ARBA" id="ARBA00004236"/>
    </source>
</evidence>
<keyword evidence="14" id="KW-1185">Reference proteome</keyword>
<dbReference type="SUPFAM" id="SSF52058">
    <property type="entry name" value="L domain-like"/>
    <property type="match status" value="1"/>
</dbReference>
<evidence type="ECO:0000256" key="6">
    <source>
        <dbReference type="ARBA" id="ARBA00022729"/>
    </source>
</evidence>
<keyword evidence="7" id="KW-0677">Repeat</keyword>
<evidence type="ECO:0000256" key="5">
    <source>
        <dbReference type="ARBA" id="ARBA00022692"/>
    </source>
</evidence>
<dbReference type="PANTHER" id="PTHR48062:SF52">
    <property type="entry name" value="RECEPTOR-LIKE PROTEIN 8-RELATED"/>
    <property type="match status" value="1"/>
</dbReference>
<evidence type="ECO:0000256" key="7">
    <source>
        <dbReference type="ARBA" id="ARBA00022737"/>
    </source>
</evidence>
<dbReference type="GO" id="GO:0005886">
    <property type="term" value="C:plasma membrane"/>
    <property type="evidence" value="ECO:0007669"/>
    <property type="project" value="UniProtKB-SubCell"/>
</dbReference>
<evidence type="ECO:0000256" key="12">
    <source>
        <dbReference type="SAM" id="Phobius"/>
    </source>
</evidence>
<evidence type="ECO:0000256" key="11">
    <source>
        <dbReference type="SAM" id="MobiDB-lite"/>
    </source>
</evidence>
<dbReference type="Pfam" id="PF00560">
    <property type="entry name" value="LRR_1"/>
    <property type="match status" value="1"/>
</dbReference>
<dbReference type="Gene3D" id="3.80.10.10">
    <property type="entry name" value="Ribonuclease Inhibitor"/>
    <property type="match status" value="1"/>
</dbReference>
<evidence type="ECO:0000256" key="10">
    <source>
        <dbReference type="ARBA" id="ARBA00037847"/>
    </source>
</evidence>
<dbReference type="InterPro" id="IPR051502">
    <property type="entry name" value="RLP_Defense_Trigger"/>
</dbReference>
<proteinExistence type="inferred from homology"/>
<evidence type="ECO:0000256" key="8">
    <source>
        <dbReference type="ARBA" id="ARBA00022989"/>
    </source>
</evidence>
<comment type="similarity">
    <text evidence="2">Belongs to the RLP family.</text>
</comment>
<evidence type="ECO:0000313" key="13">
    <source>
        <dbReference type="EMBL" id="CAB9529828.1"/>
    </source>
</evidence>
<gene>
    <name evidence="13" type="ORF">SEMRO_2639_G333370.1</name>
</gene>
<dbReference type="FunFam" id="3.80.10.10:FF:000383">
    <property type="entry name" value="Leucine-rich repeat receptor protein kinase EMS1"/>
    <property type="match status" value="2"/>
</dbReference>
<dbReference type="PANTHER" id="PTHR48062">
    <property type="entry name" value="RECEPTOR-LIKE PROTEIN 14"/>
    <property type="match status" value="1"/>
</dbReference>
<evidence type="ECO:0000256" key="2">
    <source>
        <dbReference type="ARBA" id="ARBA00009592"/>
    </source>
</evidence>
<evidence type="ECO:0000256" key="3">
    <source>
        <dbReference type="ARBA" id="ARBA00022475"/>
    </source>
</evidence>
<evidence type="ECO:0000256" key="9">
    <source>
        <dbReference type="ARBA" id="ARBA00023136"/>
    </source>
</evidence>
<comment type="caution">
    <text evidence="13">The sequence shown here is derived from an EMBL/GenBank/DDBJ whole genome shotgun (WGS) entry which is preliminary data.</text>
</comment>
<dbReference type="InterPro" id="IPR032675">
    <property type="entry name" value="LRR_dom_sf"/>
</dbReference>